<gene>
    <name evidence="15" type="ORF">LECACI_7A003020</name>
</gene>
<keyword evidence="6" id="KW-0645">Protease</keyword>
<name>A0AAI9E950_9PEZI</name>
<evidence type="ECO:0000313" key="15">
    <source>
        <dbReference type="EMBL" id="CAK3936329.1"/>
    </source>
</evidence>
<keyword evidence="8" id="KW-0378">Hydrolase</keyword>
<keyword evidence="7" id="KW-0732">Signal</keyword>
<protein>
    <recommendedName>
        <fullName evidence="12">Carboxypeptidase M14B</fullName>
    </recommendedName>
    <alternativeName>
        <fullName evidence="11">Carboxypeptidase MCPB</fullName>
    </alternativeName>
</protein>
<dbReference type="Gene3D" id="3.40.630.10">
    <property type="entry name" value="Zn peptidases"/>
    <property type="match status" value="1"/>
</dbReference>
<comment type="cofactor">
    <cofactor evidence="1">
        <name>Zn(2+)</name>
        <dbReference type="ChEBI" id="CHEBI:29105"/>
    </cofactor>
</comment>
<evidence type="ECO:0000256" key="7">
    <source>
        <dbReference type="ARBA" id="ARBA00022729"/>
    </source>
</evidence>
<evidence type="ECO:0000256" key="5">
    <source>
        <dbReference type="ARBA" id="ARBA00022525"/>
    </source>
</evidence>
<evidence type="ECO:0000256" key="8">
    <source>
        <dbReference type="ARBA" id="ARBA00022801"/>
    </source>
</evidence>
<organism evidence="15 16">
    <name type="scientific">Lecanosticta acicola</name>
    <dbReference type="NCBI Taxonomy" id="111012"/>
    <lineage>
        <taxon>Eukaryota</taxon>
        <taxon>Fungi</taxon>
        <taxon>Dikarya</taxon>
        <taxon>Ascomycota</taxon>
        <taxon>Pezizomycotina</taxon>
        <taxon>Dothideomycetes</taxon>
        <taxon>Dothideomycetidae</taxon>
        <taxon>Mycosphaerellales</taxon>
        <taxon>Mycosphaerellaceae</taxon>
        <taxon>Lecanosticta</taxon>
    </lineage>
</organism>
<dbReference type="GO" id="GO:0004181">
    <property type="term" value="F:metallocarboxypeptidase activity"/>
    <property type="evidence" value="ECO:0007669"/>
    <property type="project" value="InterPro"/>
</dbReference>
<evidence type="ECO:0000256" key="9">
    <source>
        <dbReference type="ARBA" id="ARBA00023026"/>
    </source>
</evidence>
<comment type="function">
    <text evidence="2">Extracellular metalloprotease that contributes to pathogenicity.</text>
</comment>
<evidence type="ECO:0000256" key="2">
    <source>
        <dbReference type="ARBA" id="ARBA00003091"/>
    </source>
</evidence>
<evidence type="ECO:0000256" key="3">
    <source>
        <dbReference type="ARBA" id="ARBA00004613"/>
    </source>
</evidence>
<comment type="subcellular location">
    <subcellularLocation>
        <location evidence="3">Secreted</location>
    </subcellularLocation>
</comment>
<evidence type="ECO:0000256" key="12">
    <source>
        <dbReference type="ARBA" id="ARBA00042017"/>
    </source>
</evidence>
<dbReference type="PANTHER" id="PTHR11705:SF83">
    <property type="entry name" value="INACTIVE METALLOCARBOXYPEPTIDASE ECM14"/>
    <property type="match status" value="1"/>
</dbReference>
<proteinExistence type="inferred from homology"/>
<accession>A0AAI9E950</accession>
<comment type="similarity">
    <text evidence="4 13">Belongs to the peptidase M14 family.</text>
</comment>
<dbReference type="Pfam" id="PF00246">
    <property type="entry name" value="Peptidase_M14"/>
    <property type="match status" value="1"/>
</dbReference>
<evidence type="ECO:0000259" key="14">
    <source>
        <dbReference type="PROSITE" id="PS52035"/>
    </source>
</evidence>
<evidence type="ECO:0000256" key="1">
    <source>
        <dbReference type="ARBA" id="ARBA00001947"/>
    </source>
</evidence>
<dbReference type="AlphaFoldDB" id="A0AAI9E950"/>
<dbReference type="GO" id="GO:0005576">
    <property type="term" value="C:extracellular region"/>
    <property type="evidence" value="ECO:0007669"/>
    <property type="project" value="UniProtKB-SubCell"/>
</dbReference>
<dbReference type="GO" id="GO:0008270">
    <property type="term" value="F:zinc ion binding"/>
    <property type="evidence" value="ECO:0007669"/>
    <property type="project" value="InterPro"/>
</dbReference>
<comment type="caution">
    <text evidence="15">The sequence shown here is derived from an EMBL/GenBank/DDBJ whole genome shotgun (WGS) entry which is preliminary data.</text>
</comment>
<evidence type="ECO:0000256" key="13">
    <source>
        <dbReference type="PROSITE-ProRule" id="PRU01379"/>
    </source>
</evidence>
<dbReference type="SUPFAM" id="SSF53187">
    <property type="entry name" value="Zn-dependent exopeptidases"/>
    <property type="match status" value="1"/>
</dbReference>
<dbReference type="EMBL" id="CAVMBE010000014">
    <property type="protein sequence ID" value="CAK3936329.1"/>
    <property type="molecule type" value="Genomic_DNA"/>
</dbReference>
<keyword evidence="9" id="KW-0843">Virulence</keyword>
<keyword evidence="10" id="KW-0325">Glycoprotein</keyword>
<keyword evidence="15" id="KW-0121">Carboxypeptidase</keyword>
<feature type="active site" description="Proton donor/acceptor" evidence="13">
    <location>
        <position position="325"/>
    </location>
</feature>
<evidence type="ECO:0000256" key="11">
    <source>
        <dbReference type="ARBA" id="ARBA00041263"/>
    </source>
</evidence>
<evidence type="ECO:0000256" key="4">
    <source>
        <dbReference type="ARBA" id="ARBA00005988"/>
    </source>
</evidence>
<feature type="domain" description="Peptidase M14" evidence="14">
    <location>
        <begin position="64"/>
        <end position="350"/>
    </location>
</feature>
<dbReference type="PROSITE" id="PS52035">
    <property type="entry name" value="PEPTIDASE_M14"/>
    <property type="match status" value="1"/>
</dbReference>
<evidence type="ECO:0000256" key="10">
    <source>
        <dbReference type="ARBA" id="ARBA00023180"/>
    </source>
</evidence>
<keyword evidence="16" id="KW-1185">Reference proteome</keyword>
<dbReference type="Proteomes" id="UP001296104">
    <property type="component" value="Unassembled WGS sequence"/>
</dbReference>
<evidence type="ECO:0000256" key="6">
    <source>
        <dbReference type="ARBA" id="ARBA00022670"/>
    </source>
</evidence>
<dbReference type="InterPro" id="IPR000834">
    <property type="entry name" value="Peptidase_M14"/>
</dbReference>
<dbReference type="PANTHER" id="PTHR11705">
    <property type="entry name" value="PROTEASE FAMILY M14 CARBOXYPEPTIDASE A,B"/>
    <property type="match status" value="1"/>
</dbReference>
<reference evidence="15" key="1">
    <citation type="submission" date="2023-11" db="EMBL/GenBank/DDBJ databases">
        <authorList>
            <person name="Alioto T."/>
            <person name="Alioto T."/>
            <person name="Gomez Garrido J."/>
        </authorList>
    </citation>
    <scope>NUCLEOTIDE SEQUENCE</scope>
</reference>
<evidence type="ECO:0000313" key="16">
    <source>
        <dbReference type="Proteomes" id="UP001296104"/>
    </source>
</evidence>
<sequence length="542" mass="59820">MKSTVLAGLAITAQATKYGNNHPPVWPDTPRIEKHFPPINVTLRSPAFISPDQVPDGFSKGTEGPTSDAILHDFLHGLASRNPWMTYQDLGYVSEEGRSLPFIQLSSSNVSWNRTVQIPETPLSSSRSKIRVWLQGGVHGSEPAGDQSILALLGKMDAEPQWTASLLENLEIMMLPRYNPDGVAYFQRDLASNFDPNRDHVKLARQQTRDIKRVFSEFAPHVAADMHEFRASAMYGGQYLPGADAMFSAAKNLNIHTAIRHMSEQLFAPAIGTHLKSRGLRWEPYVTGRTSLKHDTSIVFHEAGSDAKIGRNAMGLSQAIVFLCEVRGIGIADQEFHRRTATALTILESILQTASDHAHEIIRVVEDGVNDFANSDEPIVVSDHTDKSTRNWTFVDFDSGDLVQVPVVFHSTTPTSANLTRPRPEAYLIPRTWAEVAARLEILGLQVETVSESWNGTVEALTITSSSIGRYHDEGVVLTAVTTNSTSTHVQLPPGSFRVSTRQKNAALAFVTLEPENVDSYVSWGIIPMEKGDQYPIFRATS</sequence>
<dbReference type="CDD" id="cd06242">
    <property type="entry name" value="M14-like"/>
    <property type="match status" value="1"/>
</dbReference>
<keyword evidence="5" id="KW-0964">Secreted</keyword>
<dbReference type="GO" id="GO:0006508">
    <property type="term" value="P:proteolysis"/>
    <property type="evidence" value="ECO:0007669"/>
    <property type="project" value="UniProtKB-KW"/>
</dbReference>